<dbReference type="PANTHER" id="PTHR13322:SF2">
    <property type="entry name" value="INTEGRATOR COMPLEX SUBUNIT 7"/>
    <property type="match status" value="1"/>
</dbReference>
<comment type="similarity">
    <text evidence="1">Belongs to the Integrator subunit 7 family.</text>
</comment>
<dbReference type="Pfam" id="PF24436">
    <property type="entry name" value="INTS7_N"/>
    <property type="match status" value="1"/>
</dbReference>
<dbReference type="InterPro" id="IPR033060">
    <property type="entry name" value="INTS7"/>
</dbReference>
<keyword evidence="4" id="KW-1185">Reference proteome</keyword>
<comment type="caution">
    <text evidence="3">The sequence shown here is derived from an EMBL/GenBank/DDBJ whole genome shotgun (WGS) entry which is preliminary data.</text>
</comment>
<organism evidence="3 4">
    <name type="scientific">Gigaspora rosea</name>
    <dbReference type="NCBI Taxonomy" id="44941"/>
    <lineage>
        <taxon>Eukaryota</taxon>
        <taxon>Fungi</taxon>
        <taxon>Fungi incertae sedis</taxon>
        <taxon>Mucoromycota</taxon>
        <taxon>Glomeromycotina</taxon>
        <taxon>Glomeromycetes</taxon>
        <taxon>Diversisporales</taxon>
        <taxon>Gigasporaceae</taxon>
        <taxon>Gigaspora</taxon>
    </lineage>
</organism>
<protein>
    <recommendedName>
        <fullName evidence="2">Integrator complex subunit 7 N-terminal domain-containing protein</fullName>
    </recommendedName>
</protein>
<dbReference type="GO" id="GO:0034472">
    <property type="term" value="P:snRNA 3'-end processing"/>
    <property type="evidence" value="ECO:0007669"/>
    <property type="project" value="TreeGrafter"/>
</dbReference>
<accession>A0A397V224</accession>
<name>A0A397V224_9GLOM</name>
<evidence type="ECO:0000313" key="4">
    <source>
        <dbReference type="Proteomes" id="UP000266673"/>
    </source>
</evidence>
<evidence type="ECO:0000256" key="1">
    <source>
        <dbReference type="ARBA" id="ARBA00008565"/>
    </source>
</evidence>
<evidence type="ECO:0000259" key="2">
    <source>
        <dbReference type="Pfam" id="PF24436"/>
    </source>
</evidence>
<dbReference type="STRING" id="44941.A0A397V224"/>
<sequence length="180" mass="20502">MAFRIKLIRILRHMHWEISLAHKSRNICLQMLEQNSDGIMQSAILKILTLLSCRALVDRSDQVELLMKYAINGSNECVRSNALVDLLNLAKKDSVFSVSHALRLLNLVVNMSEQIIKIKALRILTVLIKRGRLLADLLSQRSDQDLCIEALHSIQNCEDMIHDITSEVSIMQLNFVLNLS</sequence>
<dbReference type="InterPro" id="IPR016024">
    <property type="entry name" value="ARM-type_fold"/>
</dbReference>
<dbReference type="EMBL" id="QKWP01000667">
    <property type="protein sequence ID" value="RIB16544.1"/>
    <property type="molecule type" value="Genomic_DNA"/>
</dbReference>
<dbReference type="AlphaFoldDB" id="A0A397V224"/>
<dbReference type="SUPFAM" id="SSF48371">
    <property type="entry name" value="ARM repeat"/>
    <property type="match status" value="1"/>
</dbReference>
<dbReference type="PANTHER" id="PTHR13322">
    <property type="entry name" value="C1ORF73 PROTEIN"/>
    <property type="match status" value="1"/>
</dbReference>
<evidence type="ECO:0000313" key="3">
    <source>
        <dbReference type="EMBL" id="RIB16544.1"/>
    </source>
</evidence>
<feature type="domain" description="Integrator complex subunit 7 N-terminal" evidence="2">
    <location>
        <begin position="3"/>
        <end position="172"/>
    </location>
</feature>
<dbReference type="OrthoDB" id="275783at2759"/>
<dbReference type="GO" id="GO:0032039">
    <property type="term" value="C:integrator complex"/>
    <property type="evidence" value="ECO:0007669"/>
    <property type="project" value="InterPro"/>
</dbReference>
<proteinExistence type="inferred from homology"/>
<gene>
    <name evidence="3" type="ORF">C2G38_1501733</name>
</gene>
<reference evidence="3 4" key="1">
    <citation type="submission" date="2018-06" db="EMBL/GenBank/DDBJ databases">
        <title>Comparative genomics reveals the genomic features of Rhizophagus irregularis, R. cerebriforme, R. diaphanum and Gigaspora rosea, and their symbiotic lifestyle signature.</title>
        <authorList>
            <person name="Morin E."/>
            <person name="San Clemente H."/>
            <person name="Chen E.C.H."/>
            <person name="De La Providencia I."/>
            <person name="Hainaut M."/>
            <person name="Kuo A."/>
            <person name="Kohler A."/>
            <person name="Murat C."/>
            <person name="Tang N."/>
            <person name="Roy S."/>
            <person name="Loubradou J."/>
            <person name="Henrissat B."/>
            <person name="Grigoriev I.V."/>
            <person name="Corradi N."/>
            <person name="Roux C."/>
            <person name="Martin F.M."/>
        </authorList>
    </citation>
    <scope>NUCLEOTIDE SEQUENCE [LARGE SCALE GENOMIC DNA]</scope>
    <source>
        <strain evidence="3 4">DAOM 194757</strain>
    </source>
</reference>
<dbReference type="Proteomes" id="UP000266673">
    <property type="component" value="Unassembled WGS sequence"/>
</dbReference>
<dbReference type="InterPro" id="IPR056516">
    <property type="entry name" value="INTS7_N"/>
</dbReference>